<dbReference type="AlphaFoldDB" id="A0ABD6E8R8"/>
<keyword evidence="3 5" id="KW-1133">Transmembrane helix</keyword>
<proteinExistence type="inferred from homology"/>
<dbReference type="Proteomes" id="UP001608902">
    <property type="component" value="Unassembled WGS sequence"/>
</dbReference>
<reference evidence="6 7" key="1">
    <citation type="submission" date="2024-08" db="EMBL/GenBank/DDBJ databases">
        <title>Gnathostoma spinigerum genome.</title>
        <authorList>
            <person name="Gonzalez-Bertolin B."/>
            <person name="Monzon S."/>
            <person name="Zaballos A."/>
            <person name="Jimenez P."/>
            <person name="Dekumyoy P."/>
            <person name="Varona S."/>
            <person name="Cuesta I."/>
            <person name="Sumanam S."/>
            <person name="Adisakwattana P."/>
            <person name="Gasser R.B."/>
            <person name="Hernandez-Gonzalez A."/>
            <person name="Young N.D."/>
            <person name="Perteguer M.J."/>
        </authorList>
    </citation>
    <scope>NUCLEOTIDE SEQUENCE [LARGE SCALE GENOMIC DNA]</scope>
    <source>
        <strain evidence="6">AL3</strain>
        <tissue evidence="6">Liver</tissue>
    </source>
</reference>
<feature type="transmembrane region" description="Helical" evidence="5">
    <location>
        <begin position="104"/>
        <end position="124"/>
    </location>
</feature>
<evidence type="ECO:0008006" key="8">
    <source>
        <dbReference type="Google" id="ProtNLM"/>
    </source>
</evidence>
<dbReference type="PANTHER" id="PTHR23291">
    <property type="entry name" value="BAX INHIBITOR-RELATED"/>
    <property type="match status" value="1"/>
</dbReference>
<evidence type="ECO:0000256" key="5">
    <source>
        <dbReference type="RuleBase" id="RU004379"/>
    </source>
</evidence>
<feature type="transmembrane region" description="Helical" evidence="5">
    <location>
        <begin position="71"/>
        <end position="92"/>
    </location>
</feature>
<keyword evidence="7" id="KW-1185">Reference proteome</keyword>
<feature type="transmembrane region" description="Helical" evidence="5">
    <location>
        <begin position="156"/>
        <end position="174"/>
    </location>
</feature>
<evidence type="ECO:0000256" key="4">
    <source>
        <dbReference type="ARBA" id="ARBA00023136"/>
    </source>
</evidence>
<sequence length="271" mass="30016">MATIPLMSDQDVELGTLPSYDDVITGKKSGTTVGSKRQLPFLGEHLADDAAEATAVAYANVSIRLGFLRKVLGILTFQLVATTVFCTALYTTHRVREFVQDQPWILMLTLFGSLALLVAMFVNARNVPMNYFLLTAWTMAQSFAVAVIVAFYDAEIVIEAAFMTVAVVVSLFLYTLQSKRDLQKGWASLFSVTMIFLSASVLQLFIQSPGFNLVMAASGAILFSVYLVLDIDRVMHHTSAEDYIEACVSLYLDIINIFIRILQLLGEINRQ</sequence>
<evidence type="ECO:0000256" key="2">
    <source>
        <dbReference type="ARBA" id="ARBA00022692"/>
    </source>
</evidence>
<name>A0ABD6E8R8_9BILA</name>
<evidence type="ECO:0000313" key="7">
    <source>
        <dbReference type="Proteomes" id="UP001608902"/>
    </source>
</evidence>
<evidence type="ECO:0000256" key="3">
    <source>
        <dbReference type="ARBA" id="ARBA00022989"/>
    </source>
</evidence>
<dbReference type="GO" id="GO:0016020">
    <property type="term" value="C:membrane"/>
    <property type="evidence" value="ECO:0007669"/>
    <property type="project" value="UniProtKB-SubCell"/>
</dbReference>
<comment type="subcellular location">
    <subcellularLocation>
        <location evidence="1">Membrane</location>
        <topology evidence="1">Multi-pass membrane protein</topology>
    </subcellularLocation>
</comment>
<feature type="transmembrane region" description="Helical" evidence="5">
    <location>
        <begin position="186"/>
        <end position="205"/>
    </location>
</feature>
<keyword evidence="4 5" id="KW-0472">Membrane</keyword>
<comment type="caution">
    <text evidence="6">The sequence shown here is derived from an EMBL/GenBank/DDBJ whole genome shotgun (WGS) entry which is preliminary data.</text>
</comment>
<organism evidence="6 7">
    <name type="scientific">Gnathostoma spinigerum</name>
    <dbReference type="NCBI Taxonomy" id="75299"/>
    <lineage>
        <taxon>Eukaryota</taxon>
        <taxon>Metazoa</taxon>
        <taxon>Ecdysozoa</taxon>
        <taxon>Nematoda</taxon>
        <taxon>Chromadorea</taxon>
        <taxon>Rhabditida</taxon>
        <taxon>Spirurina</taxon>
        <taxon>Gnathostomatomorpha</taxon>
        <taxon>Gnathostomatoidea</taxon>
        <taxon>Gnathostomatidae</taxon>
        <taxon>Gnathostoma</taxon>
    </lineage>
</organism>
<accession>A0ABD6E8R8</accession>
<feature type="transmembrane region" description="Helical" evidence="5">
    <location>
        <begin position="131"/>
        <end position="150"/>
    </location>
</feature>
<evidence type="ECO:0000256" key="1">
    <source>
        <dbReference type="ARBA" id="ARBA00004141"/>
    </source>
</evidence>
<dbReference type="InterPro" id="IPR006214">
    <property type="entry name" value="Bax_inhibitor_1-related"/>
</dbReference>
<evidence type="ECO:0000313" key="6">
    <source>
        <dbReference type="EMBL" id="MFH4976454.1"/>
    </source>
</evidence>
<dbReference type="EMBL" id="JBGFUD010001567">
    <property type="protein sequence ID" value="MFH4976454.1"/>
    <property type="molecule type" value="Genomic_DNA"/>
</dbReference>
<gene>
    <name evidence="6" type="ORF">AB6A40_003163</name>
</gene>
<dbReference type="Pfam" id="PF01027">
    <property type="entry name" value="Bax1-I"/>
    <property type="match status" value="1"/>
</dbReference>
<dbReference type="PANTHER" id="PTHR23291:SF50">
    <property type="entry name" value="PROTEIN LIFEGUARD 4"/>
    <property type="match status" value="1"/>
</dbReference>
<protein>
    <recommendedName>
        <fullName evidence="8">Transmembrane BAX inhibitor motif-containing protein 4</fullName>
    </recommendedName>
</protein>
<feature type="transmembrane region" description="Helical" evidence="5">
    <location>
        <begin position="211"/>
        <end position="229"/>
    </location>
</feature>
<comment type="similarity">
    <text evidence="5">Belongs to the BI1 family.</text>
</comment>
<keyword evidence="2 5" id="KW-0812">Transmembrane</keyword>